<dbReference type="KEGG" id="vg:54977068"/>
<sequence>MRPTIEVNQRDALNFNEKLAMLALPRRKRTWILKTLGRWERQNTRQRIRQQKGIDGQALEQRKSGRKKVMRRMAKGLEPYVRHNATELDLTWKNKLTAQIAARHYLGQAQRVTARQMEKRFGKPDYNAPASRGMARKLREVGYTVSTKSGRGRKKPTLKWIQANLSHGQCGLLIRQLSNKPQQRAWDIPLPERQILGSNKTDVNRQLVKIFEQAKQRK</sequence>
<accession>A0A1D9C9S1</accession>
<evidence type="ECO:0000313" key="1">
    <source>
        <dbReference type="EMBL" id="AOY11838.1"/>
    </source>
</evidence>
<reference evidence="1 2" key="1">
    <citation type="submission" date="2016-08" db="EMBL/GenBank/DDBJ databases">
        <title>Salinivibrio phage SMHB1.</title>
        <authorList>
            <person name="Olonade I.T."/>
            <person name="van Zyl L.J."/>
            <person name="Trindade M.I."/>
        </authorList>
    </citation>
    <scope>NUCLEOTIDE SEQUENCE [LARGE SCALE GENOMIC DNA]</scope>
</reference>
<dbReference type="Proteomes" id="UP000225897">
    <property type="component" value="Segment"/>
</dbReference>
<proteinExistence type="predicted"/>
<dbReference type="GeneID" id="54977068"/>
<keyword evidence="2" id="KW-1185">Reference proteome</keyword>
<gene>
    <name evidence="1" type="primary">PP_00033</name>
</gene>
<organism evidence="1 2">
    <name type="scientific">Salinivibrio phage SMHB1</name>
    <dbReference type="NCBI Taxonomy" id="1897436"/>
    <lineage>
        <taxon>Viruses</taxon>
        <taxon>Duplodnaviria</taxon>
        <taxon>Heunggongvirae</taxon>
        <taxon>Uroviricota</taxon>
        <taxon>Caudoviricetes</taxon>
        <taxon>Peduoviridae</taxon>
        <taxon>Playavirus</taxon>
        <taxon>Playavirus SMHB1</taxon>
    </lineage>
</organism>
<evidence type="ECO:0000313" key="2">
    <source>
        <dbReference type="Proteomes" id="UP000225897"/>
    </source>
</evidence>
<name>A0A1D9C9S1_9CAUD</name>
<protein>
    <submittedName>
        <fullName evidence="1">Putative tail completion protein</fullName>
    </submittedName>
</protein>
<dbReference type="RefSeq" id="YP_009786975.1">
    <property type="nucleotide sequence ID" value="NC_047775.1"/>
</dbReference>
<dbReference type="EMBL" id="KX774374">
    <property type="protein sequence ID" value="AOY11838.1"/>
    <property type="molecule type" value="Genomic_DNA"/>
</dbReference>